<dbReference type="CDD" id="cd00063">
    <property type="entry name" value="FN3"/>
    <property type="match status" value="2"/>
</dbReference>
<feature type="domain" description="LTD" evidence="5">
    <location>
        <begin position="33"/>
        <end position="190"/>
    </location>
</feature>
<dbReference type="PATRIC" id="fig|1705565.3.peg.4369"/>
<keyword evidence="7" id="KW-1185">Reference proteome</keyword>
<keyword evidence="2" id="KW-0732">Signal</keyword>
<evidence type="ECO:0000259" key="3">
    <source>
        <dbReference type="PROSITE" id="PS50853"/>
    </source>
</evidence>
<dbReference type="Gene3D" id="3.60.21.10">
    <property type="match status" value="1"/>
</dbReference>
<dbReference type="InterPro" id="IPR029052">
    <property type="entry name" value="Metallo-depent_PP-like"/>
</dbReference>
<feature type="domain" description="SLH" evidence="4">
    <location>
        <begin position="1628"/>
        <end position="1688"/>
    </location>
</feature>
<dbReference type="PANTHER" id="PTHR43143">
    <property type="entry name" value="METALLOPHOSPHOESTERASE, CALCINEURIN SUPERFAMILY"/>
    <property type="match status" value="1"/>
</dbReference>
<dbReference type="InterPro" id="IPR036415">
    <property type="entry name" value="Lamin_tail_dom_sf"/>
</dbReference>
<feature type="domain" description="Fibronectin type-III" evidence="3">
    <location>
        <begin position="1169"/>
        <end position="1255"/>
    </location>
</feature>
<dbReference type="PROSITE" id="PS51841">
    <property type="entry name" value="LTD"/>
    <property type="match status" value="1"/>
</dbReference>
<feature type="domain" description="SLH" evidence="4">
    <location>
        <begin position="1564"/>
        <end position="1627"/>
    </location>
</feature>
<dbReference type="InterPro" id="IPR003961">
    <property type="entry name" value="FN3_dom"/>
</dbReference>
<dbReference type="SUPFAM" id="SSF49265">
    <property type="entry name" value="Fibronectin type III"/>
    <property type="match status" value="1"/>
</dbReference>
<gene>
    <name evidence="6" type="ORF">AM231_11790</name>
</gene>
<dbReference type="InterPro" id="IPR001119">
    <property type="entry name" value="SLH_dom"/>
</dbReference>
<dbReference type="PROSITE" id="PS51272">
    <property type="entry name" value="SLH"/>
    <property type="match status" value="3"/>
</dbReference>
<dbReference type="InterPro" id="IPR001322">
    <property type="entry name" value="Lamin_tail_dom"/>
</dbReference>
<name>A0A0M1P5R3_9BACL</name>
<evidence type="ECO:0000256" key="1">
    <source>
        <dbReference type="SAM" id="MobiDB-lite"/>
    </source>
</evidence>
<dbReference type="InterPro" id="IPR051918">
    <property type="entry name" value="STPP_CPPED1"/>
</dbReference>
<dbReference type="OrthoDB" id="9772095at2"/>
<reference evidence="7" key="1">
    <citation type="submission" date="2015-08" db="EMBL/GenBank/DDBJ databases">
        <title>Genome sequencing project for genomic taxonomy and phylogenomics of Bacillus-like bacteria.</title>
        <authorList>
            <person name="Liu B."/>
            <person name="Wang J."/>
            <person name="Zhu Y."/>
            <person name="Liu G."/>
            <person name="Chen Q."/>
            <person name="Chen Z."/>
            <person name="Lan J."/>
            <person name="Che J."/>
            <person name="Ge C."/>
            <person name="Shi H."/>
            <person name="Pan Z."/>
            <person name="Liu X."/>
        </authorList>
    </citation>
    <scope>NUCLEOTIDE SEQUENCE [LARGE SCALE GENOMIC DNA]</scope>
    <source>
        <strain evidence="7">FJAT-22460</strain>
    </source>
</reference>
<evidence type="ECO:0000259" key="5">
    <source>
        <dbReference type="PROSITE" id="PS51841"/>
    </source>
</evidence>
<feature type="domain" description="Fibronectin type-III" evidence="3">
    <location>
        <begin position="1264"/>
        <end position="1353"/>
    </location>
</feature>
<dbReference type="Gene3D" id="2.60.40.10">
    <property type="entry name" value="Immunoglobulins"/>
    <property type="match status" value="3"/>
</dbReference>
<evidence type="ECO:0000259" key="4">
    <source>
        <dbReference type="PROSITE" id="PS51272"/>
    </source>
</evidence>
<dbReference type="Pfam" id="PF12733">
    <property type="entry name" value="Cadherin-like"/>
    <property type="match status" value="1"/>
</dbReference>
<protein>
    <submittedName>
        <fullName evidence="6">S-layer protein</fullName>
    </submittedName>
</protein>
<dbReference type="PROSITE" id="PS50853">
    <property type="entry name" value="FN3"/>
    <property type="match status" value="2"/>
</dbReference>
<dbReference type="SUPFAM" id="SSF74853">
    <property type="entry name" value="Lamin A/C globular tail domain"/>
    <property type="match status" value="1"/>
</dbReference>
<dbReference type="Gene3D" id="1.20.1270.90">
    <property type="entry name" value="AF1782-like"/>
    <property type="match status" value="1"/>
</dbReference>
<dbReference type="SUPFAM" id="SSF56300">
    <property type="entry name" value="Metallo-dependent phosphatases"/>
    <property type="match status" value="1"/>
</dbReference>
<organism evidence="6 7">
    <name type="scientific">Paenibacillus solani</name>
    <dbReference type="NCBI Taxonomy" id="1705565"/>
    <lineage>
        <taxon>Bacteria</taxon>
        <taxon>Bacillati</taxon>
        <taxon>Bacillota</taxon>
        <taxon>Bacilli</taxon>
        <taxon>Bacillales</taxon>
        <taxon>Paenibacillaceae</taxon>
        <taxon>Paenibacillus</taxon>
    </lineage>
</organism>
<evidence type="ECO:0000313" key="6">
    <source>
        <dbReference type="EMBL" id="KOR89747.1"/>
    </source>
</evidence>
<feature type="signal peptide" evidence="2">
    <location>
        <begin position="1"/>
        <end position="28"/>
    </location>
</feature>
<feature type="region of interest" description="Disordered" evidence="1">
    <location>
        <begin position="623"/>
        <end position="651"/>
    </location>
</feature>
<dbReference type="InterPro" id="IPR036116">
    <property type="entry name" value="FN3_sf"/>
</dbReference>
<dbReference type="InterPro" id="IPR013783">
    <property type="entry name" value="Ig-like_fold"/>
</dbReference>
<dbReference type="PANTHER" id="PTHR43143:SF5">
    <property type="entry name" value="SECRETED PROTEIN"/>
    <property type="match status" value="1"/>
</dbReference>
<evidence type="ECO:0000256" key="2">
    <source>
        <dbReference type="SAM" id="SignalP"/>
    </source>
</evidence>
<accession>A0A0M1P5R3</accession>
<feature type="chain" id="PRO_5038477220" evidence="2">
    <location>
        <begin position="29"/>
        <end position="1746"/>
    </location>
</feature>
<dbReference type="EMBL" id="LIUT01000001">
    <property type="protein sequence ID" value="KOR89747.1"/>
    <property type="molecule type" value="Genomic_DNA"/>
</dbReference>
<dbReference type="Proteomes" id="UP000036932">
    <property type="component" value="Unassembled WGS sequence"/>
</dbReference>
<sequence length="1746" mass="194108">MFKIVLNRCLSCFLILCIILSASFTLQAGQASAQTSNVVNSMPELLITELVPDSTNVGTADGYEFIEVYNNTDKDIDFSNYKIRYRYLESDTLWAHVPDQVTIPSQGTLVFWIINSQNKKSTVADFNQNYGTNLQEDTEIVKIFSGGMSNSRMREVVVVTNTGRLVVSAFYNDGEVQNAEDQGIFYKYPEAGSLKMRTISYKEHFATPGSLVHSEVPAQPVNINVDKEPTVTNLTTTTNVEPGDDLEIIADAHDERMVTSLALNYRVDGQSTYQVVQLQEGKEGFRHTISYLELLGKKKLEYFFTASNTFKEVKSPTYEVDLTGNGAPASLNVDDQQTVSGITYIRGAADGAGPADLELQIDGQPVQGTPVMEHNAYFVFEGDGIDDGINTVTIGKHVLFQTDPNIDGYQTIVAPIEPEWLTNGVNEITLRAGDNDKTYFDDDKPTGNLDDFNVRNVRLLLGDGTEIRDPLHSDPTVIYDLGDDGRFLPYVTFNFEIPSDKITALSHTWDTSMVSDGEHRIQLNVKGQPEAHATVQVDNNGPSITASVEEGKSYKGSFLIDVSAEDAVSGVEQVKVLLDGRTIQIPYETSSSKLDPGEHKLEIRAVDKIGNKTERMIKFQTAQEQPNAPELVSPADKATSTGLSPELKVQVSDPTDDELVVSFHQAYTYDALSGDRVKLSKNSSDEEPPKDRFPAGETLLTAEELKTISESNDQYVTVDSTSQFPYIRFEVELEHSVQLGDSIGVAWEGHTVPGRKVTMYAWNHTENKWAEITKSVAQSEADFTLRGELAAGDYVQNNKVDVIVQDEIVSREDYDYTFVWVSDTQFLTELYPHIQQKQFEWIVDSIEKMNIKYLFHTGDLVNDPTAQYQWNRASDYMKMLEDANLPNGVLAGNHDVGSYDWDYTTYSQYFGEDRYKNQPYYGGSYKDNRGHYDLINVEGNDFIMMYMGWGIEDEDIEWMNEVLKQYPNHMAFLNFHDYMLANGSRSGVGNRLYKEVVVPNPNVVAVLSGHYTGASLLKNELDDDGDGITDRTVYQMLADYQGHAEGGSGYLRLLHFNQDSKEIYVNTYSPYLDKYNYYEKPGVDEFTINLDLEPKLKRVATDSIQVNHLRGESIGIPQTVTSGAEVSQTWTDLRSNGTYSWYVLAQDKFGGSVRSDVWTFTTNEGNLAAPTNLKVLDVTSSTVQLGWDPVTSQDQQPITYNVYQDGQRVATVTDSVYEATELMPDTLYEFQVSALDAQGMESDRSDVLTVITESVEIPGAPVWTSGELDFTDILQDSVTLSWPEATADDGVEEYRVYLKGLTEPIVSVTNDVYSYTASGLEPDTRYHFTVKAYNAAGESAGLHGSVTTKAAEVDKSELNRWIDTAQRRLDETSEGSSPGQYPADARTHLRAAIESARAVTEREDVTAMEVKEAISALQAAIRSYDAAVVPWPGNPAVPVNPSPPISRPEPPPGNVLSGENRLKQIEVLIDGTAAVLTPTFNENTTEYRLDTVAESVKLRVEAAHGKATVLLGEQPLKKDQVIELKEGDNLLKLVVRAENGTTRTYQLNIHRKAKAAEEQPKPEQKPVLLTDIAGHWASSAIEQAVQMGIVNGYPDQTFKPDRQVTRAEFMVMMAKALNAQGKSGKLSFKDSSLIGSWALEAIQWAVSEGLVKGYEDGSFRPNQSVNRAEMAALITRFLGLVPQVTKTRFQDQQDIPAWAEKEITSAAEAGIVNGRSGNRFAPRESATRAEAVMMILRMLEHEKLQK</sequence>
<feature type="domain" description="SLH" evidence="4">
    <location>
        <begin position="1690"/>
        <end position="1746"/>
    </location>
</feature>
<comment type="caution">
    <text evidence="6">The sequence shown here is derived from an EMBL/GenBank/DDBJ whole genome shotgun (WGS) entry which is preliminary data.</text>
</comment>
<dbReference type="Pfam" id="PF00041">
    <property type="entry name" value="fn3"/>
    <property type="match status" value="2"/>
</dbReference>
<dbReference type="SMART" id="SM00060">
    <property type="entry name" value="FN3"/>
    <property type="match status" value="3"/>
</dbReference>
<dbReference type="Pfam" id="PF00395">
    <property type="entry name" value="SLH"/>
    <property type="match status" value="3"/>
</dbReference>
<dbReference type="RefSeq" id="WP_054402777.1">
    <property type="nucleotide sequence ID" value="NZ_LIUT01000001.1"/>
</dbReference>
<proteinExistence type="predicted"/>
<dbReference type="InterPro" id="IPR025883">
    <property type="entry name" value="Cadherin-like_domain"/>
</dbReference>
<evidence type="ECO:0000313" key="7">
    <source>
        <dbReference type="Proteomes" id="UP000036932"/>
    </source>
</evidence>
<dbReference type="Pfam" id="PF00932">
    <property type="entry name" value="LTD"/>
    <property type="match status" value="1"/>
</dbReference>